<evidence type="ECO:0000256" key="2">
    <source>
        <dbReference type="ARBA" id="ARBA00022723"/>
    </source>
</evidence>
<dbReference type="Gene3D" id="2.60.120.590">
    <property type="entry name" value="Alpha-ketoglutarate-dependent dioxygenase AlkB-like"/>
    <property type="match status" value="1"/>
</dbReference>
<protein>
    <submittedName>
        <fullName evidence="10">Alkylated DNA repair protein</fullName>
    </submittedName>
</protein>
<accession>A4CQ67</accession>
<keyword evidence="6" id="KW-0560">Oxidoreductase</keyword>
<dbReference type="SUPFAM" id="SSF51197">
    <property type="entry name" value="Clavaminate synthase-like"/>
    <property type="match status" value="1"/>
</dbReference>
<dbReference type="InterPro" id="IPR032854">
    <property type="entry name" value="ALKBH3"/>
</dbReference>
<dbReference type="GO" id="GO:0016705">
    <property type="term" value="F:oxidoreductase activity, acting on paired donors, with incorporation or reduction of molecular oxygen"/>
    <property type="evidence" value="ECO:0007669"/>
    <property type="project" value="UniProtKB-ARBA"/>
</dbReference>
<dbReference type="KEGG" id="rbi:RB2501_01960"/>
<dbReference type="InterPro" id="IPR027450">
    <property type="entry name" value="AlkB-like"/>
</dbReference>
<keyword evidence="8" id="KW-0234">DNA repair</keyword>
<dbReference type="InterPro" id="IPR005123">
    <property type="entry name" value="Oxoglu/Fe-dep_dioxygenase_dom"/>
</dbReference>
<dbReference type="Proteomes" id="UP000009049">
    <property type="component" value="Chromosome"/>
</dbReference>
<dbReference type="GO" id="GO:0032451">
    <property type="term" value="F:demethylase activity"/>
    <property type="evidence" value="ECO:0007669"/>
    <property type="project" value="UniProtKB-ARBA"/>
</dbReference>
<evidence type="ECO:0000256" key="5">
    <source>
        <dbReference type="ARBA" id="ARBA00022964"/>
    </source>
</evidence>
<dbReference type="PANTHER" id="PTHR31212">
    <property type="entry name" value="ALPHA-KETOGLUTARATE-DEPENDENT DIOXYGENASE ALKB HOMOLOG 3"/>
    <property type="match status" value="1"/>
</dbReference>
<evidence type="ECO:0000256" key="8">
    <source>
        <dbReference type="ARBA" id="ARBA00023204"/>
    </source>
</evidence>
<dbReference type="GO" id="GO:0006307">
    <property type="term" value="P:DNA alkylation repair"/>
    <property type="evidence" value="ECO:0007669"/>
    <property type="project" value="InterPro"/>
</dbReference>
<dbReference type="Pfam" id="PF13532">
    <property type="entry name" value="2OG-FeII_Oxy_2"/>
    <property type="match status" value="1"/>
</dbReference>
<name>A4CQ67_ROBBH</name>
<sequence>MNPSREDLENLPDATLRYQPGFLLPKEAESLFGEIKSQTPWRQDTIRLFGKTFQQPRLTALYGKNGQAYTYSGILMEPLPFTPLLEDLLHRVSIAAGEKFTTCLLNLYRDGSDSNGWHADDEPELGNNPVIASLSLGASRKFHLKHRRIKSQRVRMNLESGSLLLMAGTTQHHWLHQVPKTKRPVGPRINLTFRRLG</sequence>
<proteinExistence type="predicted"/>
<dbReference type="PANTHER" id="PTHR31212:SF4">
    <property type="entry name" value="ALPHA-KETOGLUTARATE-DEPENDENT DIOXYGENASE ALKB HOMOLOG 3"/>
    <property type="match status" value="1"/>
</dbReference>
<evidence type="ECO:0000256" key="7">
    <source>
        <dbReference type="ARBA" id="ARBA00023004"/>
    </source>
</evidence>
<dbReference type="GO" id="GO:0016787">
    <property type="term" value="F:hydrolase activity"/>
    <property type="evidence" value="ECO:0007669"/>
    <property type="project" value="UniProtKB-ARBA"/>
</dbReference>
<comment type="cofactor">
    <cofactor evidence="1">
        <name>Fe(2+)</name>
        <dbReference type="ChEBI" id="CHEBI:29033"/>
    </cofactor>
</comment>
<dbReference type="GO" id="GO:0046872">
    <property type="term" value="F:metal ion binding"/>
    <property type="evidence" value="ECO:0007669"/>
    <property type="project" value="UniProtKB-KW"/>
</dbReference>
<evidence type="ECO:0000313" key="10">
    <source>
        <dbReference type="EMBL" id="EAR14152.1"/>
    </source>
</evidence>
<keyword evidence="7" id="KW-0408">Iron</keyword>
<reference evidence="10 11" key="1">
    <citation type="journal article" date="2009" name="J. Bacteriol.">
        <title>Complete genome sequence of Robiginitalea biformata HTCC2501.</title>
        <authorList>
            <person name="Oh H.M."/>
            <person name="Giovannoni S.J."/>
            <person name="Lee K."/>
            <person name="Ferriera S."/>
            <person name="Johnson J."/>
            <person name="Cho J.C."/>
        </authorList>
    </citation>
    <scope>NUCLEOTIDE SEQUENCE [LARGE SCALE GENOMIC DNA]</scope>
    <source>
        <strain evidence="11">ATCC BAA-864 / HTCC2501 / KCTC 12146</strain>
    </source>
</reference>
<dbReference type="AlphaFoldDB" id="A4CQ67"/>
<evidence type="ECO:0000259" key="9">
    <source>
        <dbReference type="PROSITE" id="PS51471"/>
    </source>
</evidence>
<dbReference type="GO" id="GO:0051213">
    <property type="term" value="F:dioxygenase activity"/>
    <property type="evidence" value="ECO:0007669"/>
    <property type="project" value="UniProtKB-KW"/>
</dbReference>
<dbReference type="RefSeq" id="WP_015755588.1">
    <property type="nucleotide sequence ID" value="NC_013222.1"/>
</dbReference>
<keyword evidence="3" id="KW-0227">DNA damage</keyword>
<feature type="domain" description="Fe2OG dioxygenase" evidence="9">
    <location>
        <begin position="99"/>
        <end position="197"/>
    </location>
</feature>
<dbReference type="OrthoDB" id="190276at2"/>
<organism evidence="10 11">
    <name type="scientific">Robiginitalea biformata (strain ATCC BAA-864 / DSM 15991 / KCTC 12146 / HTCC2501)</name>
    <dbReference type="NCBI Taxonomy" id="313596"/>
    <lineage>
        <taxon>Bacteria</taxon>
        <taxon>Pseudomonadati</taxon>
        <taxon>Bacteroidota</taxon>
        <taxon>Flavobacteriia</taxon>
        <taxon>Flavobacteriales</taxon>
        <taxon>Flavobacteriaceae</taxon>
        <taxon>Robiginitalea</taxon>
    </lineage>
</organism>
<keyword evidence="4" id="KW-0460">Magnesium</keyword>
<evidence type="ECO:0000256" key="3">
    <source>
        <dbReference type="ARBA" id="ARBA00022763"/>
    </source>
</evidence>
<evidence type="ECO:0000313" key="11">
    <source>
        <dbReference type="Proteomes" id="UP000009049"/>
    </source>
</evidence>
<dbReference type="GO" id="GO:0140097">
    <property type="term" value="F:catalytic activity, acting on DNA"/>
    <property type="evidence" value="ECO:0007669"/>
    <property type="project" value="UniProtKB-ARBA"/>
</dbReference>
<gene>
    <name evidence="10" type="ordered locus">RB2501_01960</name>
</gene>
<keyword evidence="11" id="KW-1185">Reference proteome</keyword>
<dbReference type="PROSITE" id="PS51471">
    <property type="entry name" value="FE2OG_OXY"/>
    <property type="match status" value="1"/>
</dbReference>
<dbReference type="InterPro" id="IPR037151">
    <property type="entry name" value="AlkB-like_sf"/>
</dbReference>
<keyword evidence="2" id="KW-0479">Metal-binding</keyword>
<dbReference type="EMBL" id="CP001712">
    <property type="protein sequence ID" value="EAR14152.1"/>
    <property type="molecule type" value="Genomic_DNA"/>
</dbReference>
<evidence type="ECO:0000256" key="6">
    <source>
        <dbReference type="ARBA" id="ARBA00023002"/>
    </source>
</evidence>
<evidence type="ECO:0000256" key="1">
    <source>
        <dbReference type="ARBA" id="ARBA00001954"/>
    </source>
</evidence>
<evidence type="ECO:0000256" key="4">
    <source>
        <dbReference type="ARBA" id="ARBA00022842"/>
    </source>
</evidence>
<keyword evidence="5" id="KW-0223">Dioxygenase</keyword>
<dbReference type="eggNOG" id="COG3145">
    <property type="taxonomic scope" value="Bacteria"/>
</dbReference>
<dbReference type="STRING" id="313596.RB2501_01960"/>
<dbReference type="FunFam" id="2.60.120.590:FF:000004">
    <property type="entry name" value="DNA oxidative demethylase ALKBH2"/>
    <property type="match status" value="1"/>
</dbReference>
<dbReference type="HOGENOM" id="CLU_048788_5_2_10"/>